<dbReference type="InterPro" id="IPR014710">
    <property type="entry name" value="RmlC-like_jellyroll"/>
</dbReference>
<keyword evidence="3" id="KW-0804">Transcription</keyword>
<dbReference type="InterPro" id="IPR018062">
    <property type="entry name" value="HTH_AraC-typ_CS"/>
</dbReference>
<protein>
    <submittedName>
        <fullName evidence="5">AraC family transcriptional regulator</fullName>
    </submittedName>
</protein>
<proteinExistence type="predicted"/>
<dbReference type="InterPro" id="IPR009057">
    <property type="entry name" value="Homeodomain-like_sf"/>
</dbReference>
<dbReference type="Gene3D" id="2.60.120.10">
    <property type="entry name" value="Jelly Rolls"/>
    <property type="match status" value="1"/>
</dbReference>
<evidence type="ECO:0000259" key="4">
    <source>
        <dbReference type="PROSITE" id="PS01124"/>
    </source>
</evidence>
<dbReference type="PROSITE" id="PS00041">
    <property type="entry name" value="HTH_ARAC_FAMILY_1"/>
    <property type="match status" value="1"/>
</dbReference>
<gene>
    <name evidence="5" type="ORF">V3330_09470</name>
</gene>
<feature type="domain" description="HTH araC/xylS-type" evidence="4">
    <location>
        <begin position="161"/>
        <end position="263"/>
    </location>
</feature>
<sequence length="270" mass="30304">MSDFSGSVLQTGLAGSARFAWTECGAGIRLPWHEHAQPFLSFLCDGTYDEGGSDTWNRCAPNDLTWHPSGDRHEVRHGRHAVRSLQMELAPDSEFRADVERLLPRRRCTFRAPKLRHIVLEMRDEMQRNDPHTPMALRGLLLLLLAHLGREKRYGWPVADDRLVAAVREAQQEAFPDAPDYAALAARLGLPEARLASRFRQAAGETLGSAARRLRVERACVMLRDANRSLAAIALDCGYHDQSHFSRAFTRHMRCTPGRFRARGVGDGDG</sequence>
<keyword evidence="1" id="KW-0805">Transcription regulation</keyword>
<accession>A0AAW9R6R5</accession>
<dbReference type="SUPFAM" id="SSF51182">
    <property type="entry name" value="RmlC-like cupins"/>
    <property type="match status" value="1"/>
</dbReference>
<name>A0AAW9R6R5_9GAMM</name>
<evidence type="ECO:0000256" key="1">
    <source>
        <dbReference type="ARBA" id="ARBA00023015"/>
    </source>
</evidence>
<evidence type="ECO:0000256" key="3">
    <source>
        <dbReference type="ARBA" id="ARBA00023163"/>
    </source>
</evidence>
<evidence type="ECO:0000256" key="2">
    <source>
        <dbReference type="ARBA" id="ARBA00023125"/>
    </source>
</evidence>
<dbReference type="GO" id="GO:0003700">
    <property type="term" value="F:DNA-binding transcription factor activity"/>
    <property type="evidence" value="ECO:0007669"/>
    <property type="project" value="InterPro"/>
</dbReference>
<evidence type="ECO:0000313" key="6">
    <source>
        <dbReference type="Proteomes" id="UP001359886"/>
    </source>
</evidence>
<comment type="caution">
    <text evidence="5">The sequence shown here is derived from an EMBL/GenBank/DDBJ whole genome shotgun (WGS) entry which is preliminary data.</text>
</comment>
<dbReference type="PROSITE" id="PS01124">
    <property type="entry name" value="HTH_ARAC_FAMILY_2"/>
    <property type="match status" value="1"/>
</dbReference>
<dbReference type="InterPro" id="IPR018060">
    <property type="entry name" value="HTH_AraC"/>
</dbReference>
<dbReference type="EMBL" id="JAZHOG010000005">
    <property type="protein sequence ID" value="MEJ8567852.1"/>
    <property type="molecule type" value="Genomic_DNA"/>
</dbReference>
<dbReference type="PANTHER" id="PTHR46796">
    <property type="entry name" value="HTH-TYPE TRANSCRIPTIONAL ACTIVATOR RHAS-RELATED"/>
    <property type="match status" value="1"/>
</dbReference>
<keyword evidence="6" id="KW-1185">Reference proteome</keyword>
<dbReference type="Gene3D" id="1.10.10.60">
    <property type="entry name" value="Homeodomain-like"/>
    <property type="match status" value="1"/>
</dbReference>
<dbReference type="SUPFAM" id="SSF46689">
    <property type="entry name" value="Homeodomain-like"/>
    <property type="match status" value="1"/>
</dbReference>
<dbReference type="Proteomes" id="UP001359886">
    <property type="component" value="Unassembled WGS sequence"/>
</dbReference>
<dbReference type="Pfam" id="PF12833">
    <property type="entry name" value="HTH_18"/>
    <property type="match status" value="1"/>
</dbReference>
<dbReference type="RefSeq" id="WP_354695173.1">
    <property type="nucleotide sequence ID" value="NZ_JAZHOG010000005.1"/>
</dbReference>
<keyword evidence="2" id="KW-0238">DNA-binding</keyword>
<dbReference type="InterPro" id="IPR050204">
    <property type="entry name" value="AraC_XylS_family_regulators"/>
</dbReference>
<reference evidence="5 6" key="1">
    <citation type="submission" date="2024-02" db="EMBL/GenBank/DDBJ databases">
        <title>A novel Wenzhouxiangellaceae bacterium, isolated from coastal sediments.</title>
        <authorList>
            <person name="Du Z.-J."/>
            <person name="Ye Y.-Q."/>
            <person name="Zhang X.-Y."/>
        </authorList>
    </citation>
    <scope>NUCLEOTIDE SEQUENCE [LARGE SCALE GENOMIC DNA]</scope>
    <source>
        <strain evidence="5 6">CH-27</strain>
    </source>
</reference>
<dbReference type="GO" id="GO:0043565">
    <property type="term" value="F:sequence-specific DNA binding"/>
    <property type="evidence" value="ECO:0007669"/>
    <property type="project" value="InterPro"/>
</dbReference>
<evidence type="ECO:0000313" key="5">
    <source>
        <dbReference type="EMBL" id="MEJ8567852.1"/>
    </source>
</evidence>
<dbReference type="AlphaFoldDB" id="A0AAW9R6R5"/>
<dbReference type="SMART" id="SM00342">
    <property type="entry name" value="HTH_ARAC"/>
    <property type="match status" value="1"/>
</dbReference>
<dbReference type="InterPro" id="IPR011051">
    <property type="entry name" value="RmlC_Cupin_sf"/>
</dbReference>
<organism evidence="5 6">
    <name type="scientific">Elongatibacter sediminis</name>
    <dbReference type="NCBI Taxonomy" id="3119006"/>
    <lineage>
        <taxon>Bacteria</taxon>
        <taxon>Pseudomonadati</taxon>
        <taxon>Pseudomonadota</taxon>
        <taxon>Gammaproteobacteria</taxon>
        <taxon>Chromatiales</taxon>
        <taxon>Wenzhouxiangellaceae</taxon>
        <taxon>Elongatibacter</taxon>
    </lineage>
</organism>